<dbReference type="GeneID" id="8300092"/>
<dbReference type="Proteomes" id="UP000002037">
    <property type="component" value="Unassembled WGS sequence"/>
</dbReference>
<evidence type="ECO:0000313" key="2">
    <source>
        <dbReference type="EMBL" id="EER34967.1"/>
    </source>
</evidence>
<feature type="transmembrane region" description="Helical" evidence="1">
    <location>
        <begin position="20"/>
        <end position="45"/>
    </location>
</feature>
<protein>
    <recommendedName>
        <fullName evidence="4">Protein RCR2</fullName>
    </recommendedName>
</protein>
<organism evidence="2 3">
    <name type="scientific">Candida tropicalis (strain ATCC MYA-3404 / T1)</name>
    <name type="common">Yeast</name>
    <dbReference type="NCBI Taxonomy" id="294747"/>
    <lineage>
        <taxon>Eukaryota</taxon>
        <taxon>Fungi</taxon>
        <taxon>Dikarya</taxon>
        <taxon>Ascomycota</taxon>
        <taxon>Saccharomycotina</taxon>
        <taxon>Pichiomycetes</taxon>
        <taxon>Debaryomycetaceae</taxon>
        <taxon>Candida/Lodderomyces clade</taxon>
        <taxon>Candida</taxon>
    </lineage>
</organism>
<dbReference type="VEuPathDB" id="FungiDB:CTRG_01829"/>
<dbReference type="RefSeq" id="XP_002547522.1">
    <property type="nucleotide sequence ID" value="XM_002547476.1"/>
</dbReference>
<dbReference type="HOGENOM" id="CLU_125547_0_0_1"/>
<keyword evidence="1" id="KW-0812">Transmembrane</keyword>
<keyword evidence="1" id="KW-1133">Transmembrane helix</keyword>
<proteinExistence type="predicted"/>
<evidence type="ECO:0000313" key="3">
    <source>
        <dbReference type="Proteomes" id="UP000002037"/>
    </source>
</evidence>
<evidence type="ECO:0000256" key="1">
    <source>
        <dbReference type="SAM" id="Phobius"/>
    </source>
</evidence>
<keyword evidence="3" id="KW-1185">Reference proteome</keyword>
<dbReference type="KEGG" id="ctp:CTRG_01829"/>
<name>C5M7J7_CANTT</name>
<reference evidence="2 3" key="1">
    <citation type="journal article" date="2009" name="Nature">
        <title>Evolution of pathogenicity and sexual reproduction in eight Candida genomes.</title>
        <authorList>
            <person name="Butler G."/>
            <person name="Rasmussen M.D."/>
            <person name="Lin M.F."/>
            <person name="Santos M.A."/>
            <person name="Sakthikumar S."/>
            <person name="Munro C.A."/>
            <person name="Rheinbay E."/>
            <person name="Grabherr M."/>
            <person name="Forche A."/>
            <person name="Reedy J.L."/>
            <person name="Agrafioti I."/>
            <person name="Arnaud M.B."/>
            <person name="Bates S."/>
            <person name="Brown A.J."/>
            <person name="Brunke S."/>
            <person name="Costanzo M.C."/>
            <person name="Fitzpatrick D.A."/>
            <person name="de Groot P.W."/>
            <person name="Harris D."/>
            <person name="Hoyer L.L."/>
            <person name="Hube B."/>
            <person name="Klis F.M."/>
            <person name="Kodira C."/>
            <person name="Lennard N."/>
            <person name="Logue M.E."/>
            <person name="Martin R."/>
            <person name="Neiman A.M."/>
            <person name="Nikolaou E."/>
            <person name="Quail M.A."/>
            <person name="Quinn J."/>
            <person name="Santos M.C."/>
            <person name="Schmitzberger F.F."/>
            <person name="Sherlock G."/>
            <person name="Shah P."/>
            <person name="Silverstein K.A."/>
            <person name="Skrzypek M.S."/>
            <person name="Soll D."/>
            <person name="Staggs R."/>
            <person name="Stansfield I."/>
            <person name="Stumpf M.P."/>
            <person name="Sudbery P.E."/>
            <person name="Srikantha T."/>
            <person name="Zeng Q."/>
            <person name="Berman J."/>
            <person name="Berriman M."/>
            <person name="Heitman J."/>
            <person name="Gow N.A."/>
            <person name="Lorenz M.C."/>
            <person name="Birren B.W."/>
            <person name="Kellis M."/>
            <person name="Cuomo C.A."/>
        </authorList>
    </citation>
    <scope>NUCLEOTIDE SEQUENCE [LARGE SCALE GENOMIC DNA]</scope>
    <source>
        <strain evidence="3">ATCC MYA-3404 / T1</strain>
    </source>
</reference>
<dbReference type="OrthoDB" id="4088875at2759"/>
<evidence type="ECO:0008006" key="4">
    <source>
        <dbReference type="Google" id="ProtNLM"/>
    </source>
</evidence>
<sequence length="148" mass="16741">MFLFHENRDIVHQVLTKRDGTIAGAIAFPIALFVIGILVVITIIVQRNKQKGVPHELPHMRNSIPVPQPLSSGRVISYRDRQRQGSRTSEMTATSMIYSNQSEQPDDFVPPYTANVNENDMGYYDSEGKFHAIDYIKPPLSPPLAYTR</sequence>
<accession>C5M7J7</accession>
<dbReference type="EMBL" id="GG692396">
    <property type="protein sequence ID" value="EER34967.1"/>
    <property type="molecule type" value="Genomic_DNA"/>
</dbReference>
<dbReference type="AlphaFoldDB" id="C5M7J7"/>
<gene>
    <name evidence="2" type="ORF">CTRG_01829</name>
</gene>
<keyword evidence="1" id="KW-0472">Membrane</keyword>